<proteinExistence type="predicted"/>
<organism evidence="2 3">
    <name type="scientific">Agaribacillus aureus</name>
    <dbReference type="NCBI Taxonomy" id="3051825"/>
    <lineage>
        <taxon>Bacteria</taxon>
        <taxon>Pseudomonadati</taxon>
        <taxon>Bacteroidota</taxon>
        <taxon>Cytophagia</taxon>
        <taxon>Cytophagales</taxon>
        <taxon>Splendidivirgaceae</taxon>
        <taxon>Agaribacillus</taxon>
    </lineage>
</organism>
<dbReference type="Proteomes" id="UP001172083">
    <property type="component" value="Unassembled WGS sequence"/>
</dbReference>
<keyword evidence="2" id="KW-0449">Lipoprotein</keyword>
<reference evidence="2" key="1">
    <citation type="submission" date="2023-06" db="EMBL/GenBank/DDBJ databases">
        <title>Genomic of Agaribacillus aureum.</title>
        <authorList>
            <person name="Wang G."/>
        </authorList>
    </citation>
    <scope>NUCLEOTIDE SEQUENCE</scope>
    <source>
        <strain evidence="2">BMA12</strain>
    </source>
</reference>
<evidence type="ECO:0000313" key="3">
    <source>
        <dbReference type="Proteomes" id="UP001172083"/>
    </source>
</evidence>
<dbReference type="RefSeq" id="WP_346759280.1">
    <property type="nucleotide sequence ID" value="NZ_JAUJEB010000004.1"/>
</dbReference>
<dbReference type="CDD" id="cd16329">
    <property type="entry name" value="LolA_like"/>
    <property type="match status" value="1"/>
</dbReference>
<sequence>MVAMLIIGHLVALSCLLPVQPENLTAREIVQKADQKRRGNTSEAEMSITIVRPTWSRKMVIKAWSKDNDYSLLLITEPARDRGTVFLKRKKEIWNWIPSIDRNIKLPPSMMMQSWMGSDFTNDDLIKESSIVEDYKHKLLTDSVILGRVCYKIELLPKPEAPVVWGKIYSWIDKTDCMELKTELYDEDGYLVNQVLFSDIKLLDGRLLPAKMEYIPADKKGQKTVIQYHKVNYGATIDEAFFSLQNMKRVR</sequence>
<dbReference type="InterPro" id="IPR033399">
    <property type="entry name" value="TP_0789-like"/>
</dbReference>
<dbReference type="Gene3D" id="2.50.20.10">
    <property type="entry name" value="Lipoprotein localisation LolA/LolB/LppX"/>
    <property type="match status" value="1"/>
</dbReference>
<accession>A0ABT8LA30</accession>
<evidence type="ECO:0000313" key="2">
    <source>
        <dbReference type="EMBL" id="MDN5213941.1"/>
    </source>
</evidence>
<name>A0ABT8LA30_9BACT</name>
<gene>
    <name evidence="2" type="ORF">QQ020_17835</name>
</gene>
<dbReference type="InterPro" id="IPR052944">
    <property type="entry name" value="Sporulation_related"/>
</dbReference>
<protein>
    <submittedName>
        <fullName evidence="2">Outer membrane lipoprotein-sorting protein</fullName>
    </submittedName>
</protein>
<evidence type="ECO:0000259" key="1">
    <source>
        <dbReference type="Pfam" id="PF17131"/>
    </source>
</evidence>
<feature type="domain" description="Uncharacterized protein TP-0789" evidence="1">
    <location>
        <begin position="68"/>
        <end position="249"/>
    </location>
</feature>
<keyword evidence="3" id="KW-1185">Reference proteome</keyword>
<comment type="caution">
    <text evidence="2">The sequence shown here is derived from an EMBL/GenBank/DDBJ whole genome shotgun (WGS) entry which is preliminary data.</text>
</comment>
<dbReference type="Pfam" id="PF17131">
    <property type="entry name" value="LolA_like"/>
    <property type="match status" value="1"/>
</dbReference>
<dbReference type="EMBL" id="JAUJEB010000004">
    <property type="protein sequence ID" value="MDN5213941.1"/>
    <property type="molecule type" value="Genomic_DNA"/>
</dbReference>
<dbReference type="PANTHER" id="PTHR37507:SF2">
    <property type="entry name" value="SPORULATION PROTEIN YDCC"/>
    <property type="match status" value="1"/>
</dbReference>
<dbReference type="PANTHER" id="PTHR37507">
    <property type="entry name" value="SPORULATION PROTEIN YDCC"/>
    <property type="match status" value="1"/>
</dbReference>